<dbReference type="InterPro" id="IPR036388">
    <property type="entry name" value="WH-like_DNA-bd_sf"/>
</dbReference>
<gene>
    <name evidence="1" type="ORF">AALM99_04255</name>
</gene>
<comment type="caution">
    <text evidence="1">The sequence shown here is derived from an EMBL/GenBank/DDBJ whole genome shotgun (WGS) entry which is preliminary data.</text>
</comment>
<proteinExistence type="predicted"/>
<dbReference type="InterPro" id="IPR013324">
    <property type="entry name" value="RNA_pol_sigma_r3/r4-like"/>
</dbReference>
<evidence type="ECO:0000313" key="2">
    <source>
        <dbReference type="Proteomes" id="UP001565242"/>
    </source>
</evidence>
<sequence length="106" mass="12496">MSDYKYLIRFYLLGFIQKSTSRAENYIKRFGGDDTQVKKNRKTIDKLDEIFAPLSEEVIELIRLRFVDELNINEVAKQKGLSYSTVQRLCVEPIKQVKKVAKEYKN</sequence>
<reference evidence="1 2" key="1">
    <citation type="submission" date="2024-03" db="EMBL/GenBank/DDBJ databases">
        <title>Mouse gut bacterial collection (mGBC) of GemPharmatech.</title>
        <authorList>
            <person name="He Y."/>
            <person name="Dong L."/>
            <person name="Wu D."/>
            <person name="Gao X."/>
            <person name="Lin Z."/>
        </authorList>
    </citation>
    <scope>NUCLEOTIDE SEQUENCE [LARGE SCALE GENOMIC DNA]</scope>
    <source>
        <strain evidence="1 2">20-218</strain>
    </source>
</reference>
<dbReference type="Gene3D" id="1.10.10.10">
    <property type="entry name" value="Winged helix-like DNA-binding domain superfamily/Winged helix DNA-binding domain"/>
    <property type="match status" value="1"/>
</dbReference>
<protein>
    <submittedName>
        <fullName evidence="1">Sigma-70 family RNA polymerase sigma factor</fullName>
    </submittedName>
</protein>
<dbReference type="EMBL" id="JBCLSQ010000008">
    <property type="protein sequence ID" value="MEY8537655.1"/>
    <property type="molecule type" value="Genomic_DNA"/>
</dbReference>
<organism evidence="1 2">
    <name type="scientific">Lactococcus muris</name>
    <dbReference type="NCBI Taxonomy" id="2941330"/>
    <lineage>
        <taxon>Bacteria</taxon>
        <taxon>Bacillati</taxon>
        <taxon>Bacillota</taxon>
        <taxon>Bacilli</taxon>
        <taxon>Lactobacillales</taxon>
        <taxon>Streptococcaceae</taxon>
        <taxon>Lactococcus</taxon>
    </lineage>
</organism>
<name>A0ABV4DBX3_9LACT</name>
<keyword evidence="2" id="KW-1185">Reference proteome</keyword>
<dbReference type="RefSeq" id="WP_369917975.1">
    <property type="nucleotide sequence ID" value="NZ_JBCLSQ010000008.1"/>
</dbReference>
<dbReference type="SUPFAM" id="SSF88659">
    <property type="entry name" value="Sigma3 and sigma4 domains of RNA polymerase sigma factors"/>
    <property type="match status" value="1"/>
</dbReference>
<accession>A0ABV4DBX3</accession>
<evidence type="ECO:0000313" key="1">
    <source>
        <dbReference type="EMBL" id="MEY8537655.1"/>
    </source>
</evidence>
<dbReference type="Proteomes" id="UP001565242">
    <property type="component" value="Unassembled WGS sequence"/>
</dbReference>